<feature type="domain" description="O-methyltransferase dimerisation" evidence="6">
    <location>
        <begin position="50"/>
        <end position="120"/>
    </location>
</feature>
<dbReference type="PIRSF" id="PIRSF005739">
    <property type="entry name" value="O-mtase"/>
    <property type="match status" value="1"/>
</dbReference>
<protein>
    <submittedName>
        <fullName evidence="7">S-adenosyl-L-methionine-dependent methyltransferase</fullName>
    </submittedName>
</protein>
<reference evidence="7" key="1">
    <citation type="journal article" date="2020" name="Stud. Mycol.">
        <title>101 Dothideomycetes genomes: a test case for predicting lifestyles and emergence of pathogens.</title>
        <authorList>
            <person name="Haridas S."/>
            <person name="Albert R."/>
            <person name="Binder M."/>
            <person name="Bloem J."/>
            <person name="Labutti K."/>
            <person name="Salamov A."/>
            <person name="Andreopoulos B."/>
            <person name="Baker S."/>
            <person name="Barry K."/>
            <person name="Bills G."/>
            <person name="Bluhm B."/>
            <person name="Cannon C."/>
            <person name="Castanera R."/>
            <person name="Culley D."/>
            <person name="Daum C."/>
            <person name="Ezra D."/>
            <person name="Gonzalez J."/>
            <person name="Henrissat B."/>
            <person name="Kuo A."/>
            <person name="Liang C."/>
            <person name="Lipzen A."/>
            <person name="Lutzoni F."/>
            <person name="Magnuson J."/>
            <person name="Mondo S."/>
            <person name="Nolan M."/>
            <person name="Ohm R."/>
            <person name="Pangilinan J."/>
            <person name="Park H.-J."/>
            <person name="Ramirez L."/>
            <person name="Alfaro M."/>
            <person name="Sun H."/>
            <person name="Tritt A."/>
            <person name="Yoshinaga Y."/>
            <person name="Zwiers L.-H."/>
            <person name="Turgeon B."/>
            <person name="Goodwin S."/>
            <person name="Spatafora J."/>
            <person name="Crous P."/>
            <person name="Grigoriev I."/>
        </authorList>
    </citation>
    <scope>NUCLEOTIDE SEQUENCE</scope>
    <source>
        <strain evidence="7">CBS 627.86</strain>
    </source>
</reference>
<evidence type="ECO:0000256" key="4">
    <source>
        <dbReference type="PIRSR" id="PIRSR005739-1"/>
    </source>
</evidence>
<dbReference type="SUPFAM" id="SSF46785">
    <property type="entry name" value="Winged helix' DNA-binding domain"/>
    <property type="match status" value="1"/>
</dbReference>
<dbReference type="InterPro" id="IPR036388">
    <property type="entry name" value="WH-like_DNA-bd_sf"/>
</dbReference>
<dbReference type="GO" id="GO:0046983">
    <property type="term" value="F:protein dimerization activity"/>
    <property type="evidence" value="ECO:0007669"/>
    <property type="project" value="InterPro"/>
</dbReference>
<dbReference type="Gene3D" id="3.40.50.150">
    <property type="entry name" value="Vaccinia Virus protein VP39"/>
    <property type="match status" value="1"/>
</dbReference>
<dbReference type="InterPro" id="IPR001077">
    <property type="entry name" value="COMT_C"/>
</dbReference>
<evidence type="ECO:0000259" key="5">
    <source>
        <dbReference type="Pfam" id="PF00891"/>
    </source>
</evidence>
<dbReference type="InterPro" id="IPR012967">
    <property type="entry name" value="COMT_dimerisation"/>
</dbReference>
<dbReference type="PROSITE" id="PS51683">
    <property type="entry name" value="SAM_OMT_II"/>
    <property type="match status" value="1"/>
</dbReference>
<evidence type="ECO:0000256" key="2">
    <source>
        <dbReference type="ARBA" id="ARBA00022679"/>
    </source>
</evidence>
<accession>A0A6A5YN09</accession>
<dbReference type="Proteomes" id="UP000799770">
    <property type="component" value="Unassembled WGS sequence"/>
</dbReference>
<gene>
    <name evidence="7" type="ORF">BDV96DRAFT_530748</name>
</gene>
<dbReference type="Pfam" id="PF00891">
    <property type="entry name" value="Methyltransf_2"/>
    <property type="match status" value="1"/>
</dbReference>
<dbReference type="OrthoDB" id="1535081at2759"/>
<dbReference type="SUPFAM" id="SSF53335">
    <property type="entry name" value="S-adenosyl-L-methionine-dependent methyltransferases"/>
    <property type="match status" value="1"/>
</dbReference>
<evidence type="ECO:0000259" key="6">
    <source>
        <dbReference type="Pfam" id="PF08100"/>
    </source>
</evidence>
<dbReference type="GO" id="GO:0008171">
    <property type="term" value="F:O-methyltransferase activity"/>
    <property type="evidence" value="ECO:0007669"/>
    <property type="project" value="InterPro"/>
</dbReference>
<dbReference type="AlphaFoldDB" id="A0A6A5YN09"/>
<evidence type="ECO:0000256" key="1">
    <source>
        <dbReference type="ARBA" id="ARBA00022603"/>
    </source>
</evidence>
<keyword evidence="2 7" id="KW-0808">Transferase</keyword>
<dbReference type="Gene3D" id="1.10.10.10">
    <property type="entry name" value="Winged helix-like DNA-binding domain superfamily/Winged helix DNA-binding domain"/>
    <property type="match status" value="1"/>
</dbReference>
<dbReference type="Pfam" id="PF08100">
    <property type="entry name" value="Dimerisation"/>
    <property type="match status" value="1"/>
</dbReference>
<keyword evidence="3" id="KW-0949">S-adenosyl-L-methionine</keyword>
<evidence type="ECO:0000256" key="3">
    <source>
        <dbReference type="ARBA" id="ARBA00022691"/>
    </source>
</evidence>
<feature type="domain" description="O-methyltransferase C-terminal" evidence="5">
    <location>
        <begin position="226"/>
        <end position="370"/>
    </location>
</feature>
<dbReference type="PANTHER" id="PTHR43712">
    <property type="entry name" value="PUTATIVE (AFU_ORTHOLOGUE AFUA_4G14580)-RELATED"/>
    <property type="match status" value="1"/>
</dbReference>
<dbReference type="PANTHER" id="PTHR43712:SF11">
    <property type="entry name" value="O-METHYLTRANSFERASE (AFU_ORTHOLOGUE AFUA_2G17820)-RELATED"/>
    <property type="match status" value="1"/>
</dbReference>
<name>A0A6A5YN09_9PLEO</name>
<dbReference type="InterPro" id="IPR016461">
    <property type="entry name" value="COMT-like"/>
</dbReference>
<evidence type="ECO:0000313" key="8">
    <source>
        <dbReference type="Proteomes" id="UP000799770"/>
    </source>
</evidence>
<evidence type="ECO:0000313" key="7">
    <source>
        <dbReference type="EMBL" id="KAF2108462.1"/>
    </source>
</evidence>
<dbReference type="InterPro" id="IPR036390">
    <property type="entry name" value="WH_DNA-bd_sf"/>
</dbReference>
<feature type="active site" description="Proton acceptor" evidence="4">
    <location>
        <position position="299"/>
    </location>
</feature>
<keyword evidence="1 7" id="KW-0489">Methyltransferase</keyword>
<sequence>MEVSEIIKNINAAVDSLPTEITDEDRIALLAAKDKLQDRIETPLDTFVRFMLSTVQTTALRLGHQMKFLETGIAAHGPVSLEDLAKPSSADPQLVNRIMRVLVAMKFFQEPEKNVYIANPHVAAFMKPSPLAAGIHHIGHIVPTIASLPEYLAKHGYQDPSDAFNGPWQLVNQTKDQYFEWIAKRPEDQEAFNTLMAITRLQRGEDWFEFYPVEDKLKASSPEDIVLVDIGGGLGHDAIAFRNHFPDLPGKVVVEDLPAVTAEIKDLPDGIEALGHSFLDPQPASISNAKAYYLRTVLHDWPDKQALVILKHIRNIMSKDSILLINENAMPDTNVPLYAAQIDFTMMASFSSLDRTEEQFRKLLEEARFSLLKVWRPKVELPGSAVLFEASKKE</sequence>
<keyword evidence="8" id="KW-1185">Reference proteome</keyword>
<dbReference type="GO" id="GO:0032259">
    <property type="term" value="P:methylation"/>
    <property type="evidence" value="ECO:0007669"/>
    <property type="project" value="UniProtKB-KW"/>
</dbReference>
<dbReference type="InterPro" id="IPR029063">
    <property type="entry name" value="SAM-dependent_MTases_sf"/>
</dbReference>
<organism evidence="7 8">
    <name type="scientific">Lophiotrema nucula</name>
    <dbReference type="NCBI Taxonomy" id="690887"/>
    <lineage>
        <taxon>Eukaryota</taxon>
        <taxon>Fungi</taxon>
        <taxon>Dikarya</taxon>
        <taxon>Ascomycota</taxon>
        <taxon>Pezizomycotina</taxon>
        <taxon>Dothideomycetes</taxon>
        <taxon>Pleosporomycetidae</taxon>
        <taxon>Pleosporales</taxon>
        <taxon>Lophiotremataceae</taxon>
        <taxon>Lophiotrema</taxon>
    </lineage>
</organism>
<dbReference type="EMBL" id="ML977347">
    <property type="protein sequence ID" value="KAF2108462.1"/>
    <property type="molecule type" value="Genomic_DNA"/>
</dbReference>
<proteinExistence type="predicted"/>